<feature type="region of interest" description="Disordered" evidence="1">
    <location>
        <begin position="126"/>
        <end position="151"/>
    </location>
</feature>
<feature type="region of interest" description="Disordered" evidence="1">
    <location>
        <begin position="535"/>
        <end position="559"/>
    </location>
</feature>
<gene>
    <name evidence="4" type="ORF">M6B38_411115</name>
</gene>
<dbReference type="PANTHER" id="PTHR47212:SF4">
    <property type="entry name" value="ADHESIN-LIKE PROTEIN, PUTATIVE (DUF3741)-RELATED"/>
    <property type="match status" value="1"/>
</dbReference>
<dbReference type="Pfam" id="PF14309">
    <property type="entry name" value="DUF4378"/>
    <property type="match status" value="1"/>
</dbReference>
<dbReference type="InterPro" id="IPR022212">
    <property type="entry name" value="DUF3741"/>
</dbReference>
<proteinExistence type="predicted"/>
<organism evidence="4 5">
    <name type="scientific">Iris pallida</name>
    <name type="common">Sweet iris</name>
    <dbReference type="NCBI Taxonomy" id="29817"/>
    <lineage>
        <taxon>Eukaryota</taxon>
        <taxon>Viridiplantae</taxon>
        <taxon>Streptophyta</taxon>
        <taxon>Embryophyta</taxon>
        <taxon>Tracheophyta</taxon>
        <taxon>Spermatophyta</taxon>
        <taxon>Magnoliopsida</taxon>
        <taxon>Liliopsida</taxon>
        <taxon>Asparagales</taxon>
        <taxon>Iridaceae</taxon>
        <taxon>Iridoideae</taxon>
        <taxon>Irideae</taxon>
        <taxon>Iris</taxon>
    </lineage>
</organism>
<dbReference type="Proteomes" id="UP001140949">
    <property type="component" value="Unassembled WGS sequence"/>
</dbReference>
<comment type="caution">
    <text evidence="4">The sequence shown here is derived from an EMBL/GenBank/DDBJ whole genome shotgun (WGS) entry which is preliminary data.</text>
</comment>
<reference evidence="4" key="1">
    <citation type="journal article" date="2023" name="GigaByte">
        <title>Genome assembly of the bearded iris, Iris pallida Lam.</title>
        <authorList>
            <person name="Bruccoleri R.E."/>
            <person name="Oakeley E.J."/>
            <person name="Faust A.M.E."/>
            <person name="Altorfer M."/>
            <person name="Dessus-Babus S."/>
            <person name="Burckhardt D."/>
            <person name="Oertli M."/>
            <person name="Naumann U."/>
            <person name="Petersen F."/>
            <person name="Wong J."/>
        </authorList>
    </citation>
    <scope>NUCLEOTIDE SEQUENCE</scope>
    <source>
        <strain evidence="4">GSM-AAB239-AS_SAM_17_03QT</strain>
    </source>
</reference>
<dbReference type="EMBL" id="JANAVB010027799">
    <property type="protein sequence ID" value="KAJ6817616.1"/>
    <property type="molecule type" value="Genomic_DNA"/>
</dbReference>
<evidence type="ECO:0000313" key="4">
    <source>
        <dbReference type="EMBL" id="KAJ6817616.1"/>
    </source>
</evidence>
<dbReference type="AlphaFoldDB" id="A0AAX6FMJ7"/>
<feature type="compositionally biased region" description="Basic residues" evidence="1">
    <location>
        <begin position="291"/>
        <end position="300"/>
    </location>
</feature>
<evidence type="ECO:0000313" key="5">
    <source>
        <dbReference type="Proteomes" id="UP001140949"/>
    </source>
</evidence>
<reference evidence="4" key="2">
    <citation type="submission" date="2023-04" db="EMBL/GenBank/DDBJ databases">
        <authorList>
            <person name="Bruccoleri R.E."/>
            <person name="Oakeley E.J."/>
            <person name="Faust A.-M."/>
            <person name="Dessus-Babus S."/>
            <person name="Altorfer M."/>
            <person name="Burckhardt D."/>
            <person name="Oertli M."/>
            <person name="Naumann U."/>
            <person name="Petersen F."/>
            <person name="Wong J."/>
        </authorList>
    </citation>
    <scope>NUCLEOTIDE SEQUENCE</scope>
    <source>
        <strain evidence="4">GSM-AAB239-AS_SAM_17_03QT</strain>
        <tissue evidence="4">Leaf</tissue>
    </source>
</reference>
<evidence type="ECO:0000259" key="2">
    <source>
        <dbReference type="Pfam" id="PF12552"/>
    </source>
</evidence>
<name>A0AAX6FMJ7_IRIPA</name>
<evidence type="ECO:0000256" key="1">
    <source>
        <dbReference type="SAM" id="MobiDB-lite"/>
    </source>
</evidence>
<feature type="domain" description="DUF3741" evidence="2">
    <location>
        <begin position="213"/>
        <end position="254"/>
    </location>
</feature>
<feature type="region of interest" description="Disordered" evidence="1">
    <location>
        <begin position="269"/>
        <end position="360"/>
    </location>
</feature>
<accession>A0AAX6FMJ7</accession>
<dbReference type="PANTHER" id="PTHR47212">
    <property type="entry name" value="ADHESIN-LIKE PROTEIN, PUTATIVE (DUF3741)-RELATED"/>
    <property type="match status" value="1"/>
</dbReference>
<dbReference type="InterPro" id="IPR025486">
    <property type="entry name" value="DUF4378"/>
</dbReference>
<protein>
    <recommendedName>
        <fullName evidence="6">DUF4378 domain-containing protein</fullName>
    </recommendedName>
</protein>
<keyword evidence="5" id="KW-1185">Reference proteome</keyword>
<evidence type="ECO:0008006" key="6">
    <source>
        <dbReference type="Google" id="ProtNLM"/>
    </source>
</evidence>
<feature type="compositionally biased region" description="Basic and acidic residues" evidence="1">
    <location>
        <begin position="271"/>
        <end position="282"/>
    </location>
</feature>
<feature type="domain" description="DUF4378" evidence="3">
    <location>
        <begin position="707"/>
        <end position="853"/>
    </location>
</feature>
<feature type="compositionally biased region" description="Basic and acidic residues" evidence="1">
    <location>
        <begin position="347"/>
        <end position="360"/>
    </location>
</feature>
<feature type="compositionally biased region" description="Polar residues" evidence="1">
    <location>
        <begin position="327"/>
        <end position="346"/>
    </location>
</feature>
<sequence length="860" mass="97083">MAKKSRKQHVRPKKDNAGCMSGLISMFDFRQGRYTRRLLSDKKFGSRQRGGIYSRNKFDVLSDLDENRKDAIDADAVGRVNLSNAGSIKALMEEEMSGSHTSMNISSSEIKMIKSETVFEANIERNQKQTSKKLSSDHGANELLASQPNPSASSTFDVNLAELLVRFCSENNKYQEKTVEVGEFLSEPDLQSSLKQSILQKALGDFAEVLLDQKTVKTKLSIGDEESQSREFIDALDMLNSNKELFLKLLEDPNPLPMKHILALQNGQIGEHSHRSEHEEQVSRSLSNKQNGHHFFKKKDKSKEAKASNESSHSQGLNRIIVLKPSPGSNQQPLSTTPSPSHNSQGHQEKERVSSHFSLKEIKRRLRNMIGESKKERHLITMDGVLHKIPYGFQNSGDNARSYCSPEHASQVSKLFKKGDKKANAKEHQPKTRWENTTIANPLYREPDFYSEAQKHLVEMVTAGEENEVLPTNHASIPLGRILQLPEYNFLSPRLSPRREKVKNSPENIRCSTVRKLKCEPSSNDSSLRQSLEYPLSEGVNPVDETESHDSNPSHIGEGLIQTQAGSNEIEECENVDMPLEYSNVPSSSSEGCKEEGSCLLSELEPYKEPQPTTLCTFLSPNSITVQKLDPGDNIENRDRPSPVSVLEPFLVDSITSPEKITIEHSELIESRQLHFDESDTPLQGQASVASEANLGTCNDENETKLLYVKIVLEASGLLNHKQFAERWQSSDQLLDPFVYDKVEISFGRKMDDSRLLFDCVNEVLVEIHERYLSCTPWASFIRPNIRPIPTGVNFLQEVSERFDQHLCLPSSFTLDQVVRKDLDGKTWMNHQLEAESTIAEIGELFVDYIMEETILELWD</sequence>
<dbReference type="Pfam" id="PF12552">
    <property type="entry name" value="DUF3741"/>
    <property type="match status" value="1"/>
</dbReference>
<evidence type="ECO:0000259" key="3">
    <source>
        <dbReference type="Pfam" id="PF14309"/>
    </source>
</evidence>